<dbReference type="InterPro" id="IPR051533">
    <property type="entry name" value="WaaL-like"/>
</dbReference>
<feature type="transmembrane region" description="Helical" evidence="5">
    <location>
        <begin position="125"/>
        <end position="143"/>
    </location>
</feature>
<comment type="caution">
    <text evidence="7">The sequence shown here is derived from an EMBL/GenBank/DDBJ whole genome shotgun (WGS) entry which is preliminary data.</text>
</comment>
<evidence type="ECO:0000256" key="5">
    <source>
        <dbReference type="SAM" id="Phobius"/>
    </source>
</evidence>
<dbReference type="PANTHER" id="PTHR37422">
    <property type="entry name" value="TEICHURONIC ACID BIOSYNTHESIS PROTEIN TUAE"/>
    <property type="match status" value="1"/>
</dbReference>
<keyword evidence="4 5" id="KW-0472">Membrane</keyword>
<dbReference type="EMBL" id="JARJLM010000683">
    <property type="protein sequence ID" value="MDF3839484.1"/>
    <property type="molecule type" value="Genomic_DNA"/>
</dbReference>
<feature type="transmembrane region" description="Helical" evidence="5">
    <location>
        <begin position="425"/>
        <end position="444"/>
    </location>
</feature>
<feature type="transmembrane region" description="Helical" evidence="5">
    <location>
        <begin position="300"/>
        <end position="318"/>
    </location>
</feature>
<feature type="transmembrane region" description="Helical" evidence="5">
    <location>
        <begin position="181"/>
        <end position="202"/>
    </location>
</feature>
<keyword evidence="3 5" id="KW-1133">Transmembrane helix</keyword>
<feature type="transmembrane region" description="Helical" evidence="5">
    <location>
        <begin position="258"/>
        <end position="288"/>
    </location>
</feature>
<dbReference type="Pfam" id="PF04932">
    <property type="entry name" value="Wzy_C"/>
    <property type="match status" value="1"/>
</dbReference>
<keyword evidence="7" id="KW-0436">Ligase</keyword>
<keyword evidence="2 5" id="KW-0812">Transmembrane</keyword>
<feature type="transmembrane region" description="Helical" evidence="5">
    <location>
        <begin position="395"/>
        <end position="413"/>
    </location>
</feature>
<evidence type="ECO:0000313" key="7">
    <source>
        <dbReference type="EMBL" id="MDF3839484.1"/>
    </source>
</evidence>
<feature type="transmembrane region" description="Helical" evidence="5">
    <location>
        <begin position="21"/>
        <end position="37"/>
    </location>
</feature>
<evidence type="ECO:0000256" key="2">
    <source>
        <dbReference type="ARBA" id="ARBA00022692"/>
    </source>
</evidence>
<reference evidence="7 8" key="1">
    <citation type="submission" date="2023-03" db="EMBL/GenBank/DDBJ databases">
        <title>Draft assemblies of triclosan tolerant bacteria isolated from returned activated sludge.</title>
        <authorList>
            <person name="Van Hamelsveld S."/>
        </authorList>
    </citation>
    <scope>NUCLEOTIDE SEQUENCE [LARGE SCALE GENOMIC DNA]</scope>
    <source>
        <strain evidence="7 8">GW210010_S58</strain>
    </source>
</reference>
<dbReference type="GO" id="GO:0016874">
    <property type="term" value="F:ligase activity"/>
    <property type="evidence" value="ECO:0007669"/>
    <property type="project" value="UniProtKB-KW"/>
</dbReference>
<protein>
    <submittedName>
        <fullName evidence="7">O-antigen ligase family protein</fullName>
    </submittedName>
</protein>
<feature type="transmembrane region" description="Helical" evidence="5">
    <location>
        <begin position="149"/>
        <end position="169"/>
    </location>
</feature>
<dbReference type="RefSeq" id="WP_276269176.1">
    <property type="nucleotide sequence ID" value="NZ_JARJLM010000683.1"/>
</dbReference>
<evidence type="ECO:0000259" key="6">
    <source>
        <dbReference type="Pfam" id="PF04932"/>
    </source>
</evidence>
<evidence type="ECO:0000256" key="4">
    <source>
        <dbReference type="ARBA" id="ARBA00023136"/>
    </source>
</evidence>
<evidence type="ECO:0000313" key="8">
    <source>
        <dbReference type="Proteomes" id="UP001216674"/>
    </source>
</evidence>
<evidence type="ECO:0000256" key="3">
    <source>
        <dbReference type="ARBA" id="ARBA00022989"/>
    </source>
</evidence>
<name>A0ABT6B446_9BURK</name>
<keyword evidence="8" id="KW-1185">Reference proteome</keyword>
<comment type="subcellular location">
    <subcellularLocation>
        <location evidence="1">Membrane</location>
        <topology evidence="1">Multi-pass membrane protein</topology>
    </subcellularLocation>
</comment>
<organism evidence="7 8">
    <name type="scientific">Cupriavidus basilensis</name>
    <dbReference type="NCBI Taxonomy" id="68895"/>
    <lineage>
        <taxon>Bacteria</taxon>
        <taxon>Pseudomonadati</taxon>
        <taxon>Pseudomonadota</taxon>
        <taxon>Betaproteobacteria</taxon>
        <taxon>Burkholderiales</taxon>
        <taxon>Burkholderiaceae</taxon>
        <taxon>Cupriavidus</taxon>
    </lineage>
</organism>
<dbReference type="InterPro" id="IPR007016">
    <property type="entry name" value="O-antigen_ligase-rel_domated"/>
</dbReference>
<evidence type="ECO:0000256" key="1">
    <source>
        <dbReference type="ARBA" id="ARBA00004141"/>
    </source>
</evidence>
<dbReference type="PANTHER" id="PTHR37422:SF13">
    <property type="entry name" value="LIPOPOLYSACCHARIDE BIOSYNTHESIS PROTEIN PA4999-RELATED"/>
    <property type="match status" value="1"/>
</dbReference>
<feature type="transmembrane region" description="Helical" evidence="5">
    <location>
        <begin position="450"/>
        <end position="470"/>
    </location>
</feature>
<dbReference type="Proteomes" id="UP001216674">
    <property type="component" value="Unassembled WGS sequence"/>
</dbReference>
<accession>A0ABT6B446</accession>
<proteinExistence type="predicted"/>
<feature type="transmembrane region" description="Helical" evidence="5">
    <location>
        <begin position="96"/>
        <end position="113"/>
    </location>
</feature>
<sequence length="479" mass="51399">MNAAVTVEPGHAGTGRQLQPAALPVCFLALMLGLALLGQGRAIDVLFPLGAVGIGIHIYRRNPAHYLSYLLWLFFLTPEVRRIADFINGSYSPFSPIQTAPLIVAMLSGLTLLTHVRVLATRRAFPTVLILLALCYGLAIGIMRNGPLSALYSFVGWTMPILVGFHVLATWRSYPGYARSLVVTFTWGLIVTGVYAFIQFALVPPWDVFWMLHAGMGSLGEPIPYAIRVSSTMNSAGPFAVMLMGGLLFMLAGRGKLVWLAALIGLVALLLTVVRSCWGGLLVGAIYALACIERKLRIRVLLGALLVAALAVPVFALQEFSGTVLTSMQSVADLQNDHSFQTRAEFYGNFLSVALNDISGQGFGSVGLATKLDSSTSQLGRYGVFDSGLMEVPFVLGWPGTLMYATGLLWLLGRAVRRGLTQKSNRVISAGVGVAIALLAMMVFDNSLNGFGGLLFQLGVMLPVIGHRYGRMVATRGAS</sequence>
<gene>
    <name evidence="7" type="ORF">P3W85_42095</name>
</gene>
<feature type="domain" description="O-antigen ligase-related" evidence="6">
    <location>
        <begin position="260"/>
        <end position="404"/>
    </location>
</feature>